<dbReference type="KEGG" id="aup:AsAng_0022050"/>
<gene>
    <name evidence="1" type="ORF">AsAng_0022050</name>
</gene>
<reference evidence="1" key="1">
    <citation type="submission" date="2022-09" db="EMBL/GenBank/DDBJ databases">
        <title>Aureispira anguillicida sp. nov., isolated from Leptocephalus of Japanese eel Anguilla japonica.</title>
        <authorList>
            <person name="Yuasa K."/>
            <person name="Mekata T."/>
            <person name="Ikunari K."/>
        </authorList>
    </citation>
    <scope>NUCLEOTIDE SEQUENCE</scope>
    <source>
        <strain evidence="1">EL160426</strain>
    </source>
</reference>
<name>A0A915YEF4_9BACT</name>
<evidence type="ECO:0000313" key="2">
    <source>
        <dbReference type="Proteomes" id="UP001060919"/>
    </source>
</evidence>
<proteinExistence type="predicted"/>
<dbReference type="RefSeq" id="WP_264792664.1">
    <property type="nucleotide sequence ID" value="NZ_AP026867.1"/>
</dbReference>
<dbReference type="Proteomes" id="UP001060919">
    <property type="component" value="Chromosome"/>
</dbReference>
<dbReference type="EMBL" id="AP026867">
    <property type="protein sequence ID" value="BDS11491.1"/>
    <property type="molecule type" value="Genomic_DNA"/>
</dbReference>
<dbReference type="AlphaFoldDB" id="A0A915YEF4"/>
<accession>A0A915YEF4</accession>
<evidence type="ECO:0000313" key="1">
    <source>
        <dbReference type="EMBL" id="BDS11491.1"/>
    </source>
</evidence>
<keyword evidence="2" id="KW-1185">Reference proteome</keyword>
<sequence length="323" mass="37279">MRIAFYGSSSPIFYDYSKPNAQLSSQGLLPNPILDSAWGTMILFDELWFLAEELCPKNLKSLPYIKFLTNEIDFNHLKDLNTNAIWENLGKEKQKYFEQKKLNESLGQYQEVVDSLGSTWEISPDHHSRDFHVGDLKFMGSSVQAENVVQDLAIVEFLKLHLKKDIQLITNSFTQNWLESPDSILSQTKLTELLTIEGIPNYLNQDGPYHEIIETLREDQYLKRYREWIIEQKINYNLSELKDVKEEIENSINKFQRELMLKYLDPKSTYKSIGKSIIGAGSNLIIPGISAMVSIAGDVKEGIQKKDLMWQGFIISSKNKLNR</sequence>
<protein>
    <submittedName>
        <fullName evidence="1">Uncharacterized protein</fullName>
    </submittedName>
</protein>
<organism evidence="1 2">
    <name type="scientific">Aureispira anguillae</name>
    <dbReference type="NCBI Taxonomy" id="2864201"/>
    <lineage>
        <taxon>Bacteria</taxon>
        <taxon>Pseudomonadati</taxon>
        <taxon>Bacteroidota</taxon>
        <taxon>Saprospiria</taxon>
        <taxon>Saprospirales</taxon>
        <taxon>Saprospiraceae</taxon>
        <taxon>Aureispira</taxon>
    </lineage>
</organism>